<dbReference type="CDD" id="cd03468">
    <property type="entry name" value="PolY_like"/>
    <property type="match status" value="1"/>
</dbReference>
<dbReference type="GO" id="GO:0006281">
    <property type="term" value="P:DNA repair"/>
    <property type="evidence" value="ECO:0007669"/>
    <property type="project" value="InterPro"/>
</dbReference>
<reference evidence="4 5" key="1">
    <citation type="submission" date="2018-08" db="EMBL/GenBank/DDBJ databases">
        <title>Mucilaginibacter sp. MYSH2.</title>
        <authorList>
            <person name="Seo T."/>
        </authorList>
    </citation>
    <scope>NUCLEOTIDE SEQUENCE [LARGE SCALE GENOMIC DNA]</scope>
    <source>
        <strain evidence="4 5">MYSH2</strain>
    </source>
</reference>
<keyword evidence="2" id="KW-0227">DNA damage</keyword>
<dbReference type="SUPFAM" id="SSF56672">
    <property type="entry name" value="DNA/RNA polymerases"/>
    <property type="match status" value="1"/>
</dbReference>
<gene>
    <name evidence="4" type="ORF">D0C36_18925</name>
</gene>
<dbReference type="OrthoDB" id="625722at2"/>
<keyword evidence="5" id="KW-1185">Reference proteome</keyword>
<organism evidence="4 5">
    <name type="scientific">Mucilaginibacter conchicola</name>
    <dbReference type="NCBI Taxonomy" id="2303333"/>
    <lineage>
        <taxon>Bacteria</taxon>
        <taxon>Pseudomonadati</taxon>
        <taxon>Bacteroidota</taxon>
        <taxon>Sphingobacteriia</taxon>
        <taxon>Sphingobacteriales</taxon>
        <taxon>Sphingobacteriaceae</taxon>
        <taxon>Mucilaginibacter</taxon>
    </lineage>
</organism>
<dbReference type="AlphaFoldDB" id="A0A372NQ78"/>
<protein>
    <submittedName>
        <fullName evidence="4">DNA polymerase Y family protein</fullName>
    </submittedName>
</protein>
<dbReference type="PANTHER" id="PTHR35369">
    <property type="entry name" value="BLR3025 PROTEIN-RELATED"/>
    <property type="match status" value="1"/>
</dbReference>
<dbReference type="InterPro" id="IPR001126">
    <property type="entry name" value="UmuC"/>
</dbReference>
<proteinExistence type="inferred from homology"/>
<dbReference type="Gene3D" id="3.40.1170.60">
    <property type="match status" value="1"/>
</dbReference>
<evidence type="ECO:0000313" key="5">
    <source>
        <dbReference type="Proteomes" id="UP000264217"/>
    </source>
</evidence>
<dbReference type="InterPro" id="IPR050356">
    <property type="entry name" value="SulA_CellDiv_inhibitor"/>
</dbReference>
<evidence type="ECO:0000256" key="2">
    <source>
        <dbReference type="ARBA" id="ARBA00022763"/>
    </source>
</evidence>
<dbReference type="Proteomes" id="UP000264217">
    <property type="component" value="Unassembled WGS sequence"/>
</dbReference>
<evidence type="ECO:0000259" key="3">
    <source>
        <dbReference type="PROSITE" id="PS50173"/>
    </source>
</evidence>
<comment type="similarity">
    <text evidence="1">Belongs to the DNA polymerase type-Y family.</text>
</comment>
<dbReference type="PROSITE" id="PS50173">
    <property type="entry name" value="UMUC"/>
    <property type="match status" value="1"/>
</dbReference>
<dbReference type="EMBL" id="QWDC01000003">
    <property type="protein sequence ID" value="RFZ91018.1"/>
    <property type="molecule type" value="Genomic_DNA"/>
</dbReference>
<evidence type="ECO:0000256" key="1">
    <source>
        <dbReference type="ARBA" id="ARBA00010945"/>
    </source>
</evidence>
<dbReference type="InterPro" id="IPR043502">
    <property type="entry name" value="DNA/RNA_pol_sf"/>
</dbReference>
<dbReference type="Gene3D" id="3.30.70.270">
    <property type="match status" value="1"/>
</dbReference>
<sequence>MSRRYVSLWFRHLLTDWLTLRQPELKDVPFVLVAPEKNRLIVKATNRLTEQYGISTGMAAADARAVVPGLQVLNAEPGKAEEILKKAAAWCIRYSPLISIDGDGLILDISGCTHLWGSEHDYLKSLVKTLLAKGYDVRGAMADTVGLAWAIARYGKHKPIIETHEHQNALLPLPPEALRIEPETIDLLYKLGFFNIKQIIGHERSALRRRFGNNFLLRLHQALGNVDEPLQYIHPVEPYHVRLPFLEPIRTAEVIEMRIKDLLDMLCERLTAEGMGLRKAVLKGYRVDGKVIEAVIGTNKPSNNAAHLLKLFALKIPGIEPALGIELFTLDAFKVEEVEHKQENLWLAEGSDESTDALAGLLDRVGNKIGAQNIHRYLPQASYWPERSLKPALSLAEQPDMDWNNGRPRPSLLLKYPQRIEVMALLPDEPPRHFIWKGKKHIIKKADDAERIEPEWWQHPERHNHRDYYMIEDEKGGRYWVFRSGHHEGEGTRWYLHGFFA</sequence>
<evidence type="ECO:0000313" key="4">
    <source>
        <dbReference type="EMBL" id="RFZ91018.1"/>
    </source>
</evidence>
<dbReference type="PANTHER" id="PTHR35369:SF2">
    <property type="entry name" value="BLR3025 PROTEIN"/>
    <property type="match status" value="1"/>
</dbReference>
<name>A0A372NQ78_9SPHI</name>
<dbReference type="InterPro" id="IPR043128">
    <property type="entry name" value="Rev_trsase/Diguanyl_cyclase"/>
</dbReference>
<accession>A0A372NQ78</accession>
<comment type="caution">
    <text evidence="4">The sequence shown here is derived from an EMBL/GenBank/DDBJ whole genome shotgun (WGS) entry which is preliminary data.</text>
</comment>
<dbReference type="Pfam" id="PF00817">
    <property type="entry name" value="IMS"/>
    <property type="match status" value="1"/>
</dbReference>
<feature type="domain" description="UmuC" evidence="3">
    <location>
        <begin position="21"/>
        <end position="72"/>
    </location>
</feature>